<accession>A0AAD1W531</accession>
<dbReference type="AlphaFoldDB" id="A0AAD1W531"/>
<name>A0AAD1W531_PELCU</name>
<protein>
    <submittedName>
        <fullName evidence="2">Uncharacterized protein</fullName>
    </submittedName>
</protein>
<reference evidence="2" key="1">
    <citation type="submission" date="2022-03" db="EMBL/GenBank/DDBJ databases">
        <authorList>
            <person name="Alioto T."/>
            <person name="Alioto T."/>
            <person name="Gomez Garrido J."/>
        </authorList>
    </citation>
    <scope>NUCLEOTIDE SEQUENCE</scope>
</reference>
<sequence length="123" mass="13486">MSDNLTQSISHAIMASGHGSGDQNSKAQDDEPAPFSVRKAIAKTHHMGKHTSKIVVTDRLRPVTDEYVGPPRKRASHRAKAVRSWKWAKASKDISDSDSDQEKVLSESEGLFSGTGFFRQAAH</sequence>
<feature type="region of interest" description="Disordered" evidence="1">
    <location>
        <begin position="1"/>
        <end position="35"/>
    </location>
</feature>
<gene>
    <name evidence="2" type="ORF">PECUL_23A020927</name>
</gene>
<organism evidence="2 3">
    <name type="scientific">Pelobates cultripes</name>
    <name type="common">Western spadefoot toad</name>
    <dbReference type="NCBI Taxonomy" id="61616"/>
    <lineage>
        <taxon>Eukaryota</taxon>
        <taxon>Metazoa</taxon>
        <taxon>Chordata</taxon>
        <taxon>Craniata</taxon>
        <taxon>Vertebrata</taxon>
        <taxon>Euteleostomi</taxon>
        <taxon>Amphibia</taxon>
        <taxon>Batrachia</taxon>
        <taxon>Anura</taxon>
        <taxon>Pelobatoidea</taxon>
        <taxon>Pelobatidae</taxon>
        <taxon>Pelobates</taxon>
    </lineage>
</organism>
<keyword evidence="3" id="KW-1185">Reference proteome</keyword>
<evidence type="ECO:0000256" key="1">
    <source>
        <dbReference type="SAM" id="MobiDB-lite"/>
    </source>
</evidence>
<proteinExistence type="predicted"/>
<dbReference type="EMBL" id="OW240915">
    <property type="protein sequence ID" value="CAH2284391.1"/>
    <property type="molecule type" value="Genomic_DNA"/>
</dbReference>
<evidence type="ECO:0000313" key="3">
    <source>
        <dbReference type="Proteomes" id="UP001295444"/>
    </source>
</evidence>
<dbReference type="Proteomes" id="UP001295444">
    <property type="component" value="Chromosome 04"/>
</dbReference>
<feature type="compositionally biased region" description="Polar residues" evidence="1">
    <location>
        <begin position="1"/>
        <end position="10"/>
    </location>
</feature>
<evidence type="ECO:0000313" key="2">
    <source>
        <dbReference type="EMBL" id="CAH2284391.1"/>
    </source>
</evidence>